<reference evidence="2 3" key="1">
    <citation type="submission" date="2016-10" db="EMBL/GenBank/DDBJ databases">
        <authorList>
            <person name="de Groot N.N."/>
        </authorList>
    </citation>
    <scope>NUCLEOTIDE SEQUENCE [LARGE SCALE GENOMIC DNA]</scope>
    <source>
        <strain evidence="2 3">DSM 21741</strain>
    </source>
</reference>
<organism evidence="2 3">
    <name type="scientific">Friedmanniella luteola</name>
    <dbReference type="NCBI Taxonomy" id="546871"/>
    <lineage>
        <taxon>Bacteria</taxon>
        <taxon>Bacillati</taxon>
        <taxon>Actinomycetota</taxon>
        <taxon>Actinomycetes</taxon>
        <taxon>Propionibacteriales</taxon>
        <taxon>Nocardioidaceae</taxon>
        <taxon>Friedmanniella</taxon>
    </lineage>
</organism>
<dbReference type="STRING" id="546871.SAMN04488543_4050"/>
<dbReference type="InterPro" id="IPR036388">
    <property type="entry name" value="WH-like_DNA-bd_sf"/>
</dbReference>
<accession>A0A1H1ZWP5</accession>
<evidence type="ECO:0000313" key="3">
    <source>
        <dbReference type="Proteomes" id="UP000199092"/>
    </source>
</evidence>
<dbReference type="EMBL" id="LT629749">
    <property type="protein sequence ID" value="SDT37987.1"/>
    <property type="molecule type" value="Genomic_DNA"/>
</dbReference>
<dbReference type="GO" id="GO:0003677">
    <property type="term" value="F:DNA binding"/>
    <property type="evidence" value="ECO:0007669"/>
    <property type="project" value="UniProtKB-KW"/>
</dbReference>
<feature type="domain" description="HTH marR-type" evidence="1">
    <location>
        <begin position="27"/>
        <end position="128"/>
    </location>
</feature>
<evidence type="ECO:0000313" key="2">
    <source>
        <dbReference type="EMBL" id="SDT37987.1"/>
    </source>
</evidence>
<dbReference type="RefSeq" id="WP_091415419.1">
    <property type="nucleotide sequence ID" value="NZ_LT629749.1"/>
</dbReference>
<dbReference type="InterPro" id="IPR052526">
    <property type="entry name" value="HTH-type_Bedaq_tolerance"/>
</dbReference>
<proteinExistence type="predicted"/>
<evidence type="ECO:0000259" key="1">
    <source>
        <dbReference type="SMART" id="SM00347"/>
    </source>
</evidence>
<dbReference type="InterPro" id="IPR000835">
    <property type="entry name" value="HTH_MarR-typ"/>
</dbReference>
<dbReference type="InterPro" id="IPR036390">
    <property type="entry name" value="WH_DNA-bd_sf"/>
</dbReference>
<sequence length="151" mass="15592">MGDGKGDLRPTASALNAAAIHLLRGMRATDRLSGLTPARLSALSVVVFGGPCTLGDLARAEDVAGPTMSRIVDGLSDLGLVTRTDHPDSGRKILVVATAEGDRQMRAAAARRIEVISDALLELPPTSRDAVTAAAPALLDLVEHLRGTPPA</sequence>
<dbReference type="SUPFAM" id="SSF46785">
    <property type="entry name" value="Winged helix' DNA-binding domain"/>
    <property type="match status" value="1"/>
</dbReference>
<dbReference type="Proteomes" id="UP000199092">
    <property type="component" value="Chromosome I"/>
</dbReference>
<dbReference type="AlphaFoldDB" id="A0A1H1ZWP5"/>
<name>A0A1H1ZWP5_9ACTN</name>
<dbReference type="SMART" id="SM00347">
    <property type="entry name" value="HTH_MARR"/>
    <property type="match status" value="1"/>
</dbReference>
<gene>
    <name evidence="2" type="ORF">SAMN04488543_4050</name>
</gene>
<dbReference type="Gene3D" id="1.10.10.10">
    <property type="entry name" value="Winged helix-like DNA-binding domain superfamily/Winged helix DNA-binding domain"/>
    <property type="match status" value="1"/>
</dbReference>
<dbReference type="OrthoDB" id="9804055at2"/>
<protein>
    <submittedName>
        <fullName evidence="2">DNA-binding transcriptional regulator, MarR family</fullName>
    </submittedName>
</protein>
<dbReference type="PANTHER" id="PTHR39515:SF2">
    <property type="entry name" value="HTH-TYPE TRANSCRIPTIONAL REGULATOR RV0880"/>
    <property type="match status" value="1"/>
</dbReference>
<keyword evidence="2" id="KW-0238">DNA-binding</keyword>
<keyword evidence="3" id="KW-1185">Reference proteome</keyword>
<dbReference type="PANTHER" id="PTHR39515">
    <property type="entry name" value="CONSERVED PROTEIN"/>
    <property type="match status" value="1"/>
</dbReference>
<dbReference type="Pfam" id="PF12802">
    <property type="entry name" value="MarR_2"/>
    <property type="match status" value="1"/>
</dbReference>
<dbReference type="GO" id="GO:0003700">
    <property type="term" value="F:DNA-binding transcription factor activity"/>
    <property type="evidence" value="ECO:0007669"/>
    <property type="project" value="InterPro"/>
</dbReference>